<evidence type="ECO:0000313" key="3">
    <source>
        <dbReference type="Proteomes" id="UP000504638"/>
    </source>
</evidence>
<reference evidence="4" key="2">
    <citation type="submission" date="2020-04" db="EMBL/GenBank/DDBJ databases">
        <authorList>
            <consortium name="NCBI Genome Project"/>
        </authorList>
    </citation>
    <scope>NUCLEOTIDE SEQUENCE</scope>
    <source>
        <strain evidence="4">CBS 781.70</strain>
    </source>
</reference>
<accession>A0A6G1GEG8</accession>
<protein>
    <submittedName>
        <fullName evidence="2 4">Uncharacterized protein</fullName>
    </submittedName>
</protein>
<dbReference type="EMBL" id="ML975150">
    <property type="protein sequence ID" value="KAF1816291.1"/>
    <property type="molecule type" value="Genomic_DNA"/>
</dbReference>
<feature type="region of interest" description="Disordered" evidence="1">
    <location>
        <begin position="1"/>
        <end position="26"/>
    </location>
</feature>
<name>A0A6G1GEG8_9PEZI</name>
<evidence type="ECO:0000313" key="2">
    <source>
        <dbReference type="EMBL" id="KAF1816291.1"/>
    </source>
</evidence>
<reference evidence="2 4" key="1">
    <citation type="submission" date="2020-01" db="EMBL/GenBank/DDBJ databases">
        <authorList>
            <consortium name="DOE Joint Genome Institute"/>
            <person name="Haridas S."/>
            <person name="Albert R."/>
            <person name="Binder M."/>
            <person name="Bloem J."/>
            <person name="Labutti K."/>
            <person name="Salamov A."/>
            <person name="Andreopoulos B."/>
            <person name="Baker S.E."/>
            <person name="Barry K."/>
            <person name="Bills G."/>
            <person name="Bluhm B.H."/>
            <person name="Cannon C."/>
            <person name="Castanera R."/>
            <person name="Culley D.E."/>
            <person name="Daum C."/>
            <person name="Ezra D."/>
            <person name="Gonzalez J.B."/>
            <person name="Henrissat B."/>
            <person name="Kuo A."/>
            <person name="Liang C."/>
            <person name="Lipzen A."/>
            <person name="Lutzoni F."/>
            <person name="Magnuson J."/>
            <person name="Mondo S."/>
            <person name="Nolan M."/>
            <person name="Ohm R."/>
            <person name="Pangilinan J."/>
            <person name="Park H.-J."/>
            <person name="Ramirez L."/>
            <person name="Alfaro M."/>
            <person name="Sun H."/>
            <person name="Tritt A."/>
            <person name="Yoshinaga Y."/>
            <person name="Zwiers L.-H."/>
            <person name="Turgeon B.G."/>
            <person name="Goodwin S.B."/>
            <person name="Spatafora J.W."/>
            <person name="Crous P.W."/>
            <person name="Grigoriev I.V."/>
        </authorList>
    </citation>
    <scope>NUCLEOTIDE SEQUENCE</scope>
    <source>
        <strain evidence="2 4">CBS 781.70</strain>
    </source>
</reference>
<dbReference type="GeneID" id="54418457"/>
<evidence type="ECO:0000313" key="4">
    <source>
        <dbReference type="RefSeq" id="XP_033537922.1"/>
    </source>
</evidence>
<reference evidence="4" key="3">
    <citation type="submission" date="2025-04" db="UniProtKB">
        <authorList>
            <consortium name="RefSeq"/>
        </authorList>
    </citation>
    <scope>IDENTIFICATION</scope>
    <source>
        <strain evidence="4">CBS 781.70</strain>
    </source>
</reference>
<proteinExistence type="predicted"/>
<feature type="compositionally biased region" description="Basic and acidic residues" evidence="1">
    <location>
        <begin position="241"/>
        <end position="258"/>
    </location>
</feature>
<sequence length="392" mass="44011">MHPWPWPPPLPSPFPPDPRQYPGPFLPPNVPPAPYPPFLNGVPPPPFMNMPAANHWRAHSGFTHMPSHFAAMHQIFAPPSLELSDNDDLREEGQRERSSAPSLQQLFNGAPSITEIEESDTEEYVPSRQRRTPESIATINAQHPKASAGVPFVKAAKKLNLASQDALVFYTQFYRGYEKEVAPLRSYADEGSLKAIWRQKVNPLRRRTSNGSPRTVWSGTTRVGTESYRKDYHSATGKTESIGRTEVDSEDSDRRSSKKMFESVTEKLLVSLLELARARIKHDEWLYIALSGQQSESKAVLRVDEMRRIVRKVGQAYSEVQELVQAARERPERMVPLIREIRLIESIIGATLQGRSGRITPEARNGSSAGRDYAADECVCPTEATEGEAQFD</sequence>
<evidence type="ECO:0000256" key="1">
    <source>
        <dbReference type="SAM" id="MobiDB-lite"/>
    </source>
</evidence>
<keyword evidence="3" id="KW-1185">Reference proteome</keyword>
<organism evidence="2">
    <name type="scientific">Eremomyces bilateralis CBS 781.70</name>
    <dbReference type="NCBI Taxonomy" id="1392243"/>
    <lineage>
        <taxon>Eukaryota</taxon>
        <taxon>Fungi</taxon>
        <taxon>Dikarya</taxon>
        <taxon>Ascomycota</taxon>
        <taxon>Pezizomycotina</taxon>
        <taxon>Dothideomycetes</taxon>
        <taxon>Dothideomycetes incertae sedis</taxon>
        <taxon>Eremomycetales</taxon>
        <taxon>Eremomycetaceae</taxon>
        <taxon>Eremomyces</taxon>
    </lineage>
</organism>
<feature type="region of interest" description="Disordered" evidence="1">
    <location>
        <begin position="81"/>
        <end position="131"/>
    </location>
</feature>
<gene>
    <name evidence="2 4" type="ORF">P152DRAFT_445968</name>
</gene>
<dbReference type="Proteomes" id="UP000504638">
    <property type="component" value="Unplaced"/>
</dbReference>
<dbReference type="AlphaFoldDB" id="A0A6G1GEG8"/>
<feature type="region of interest" description="Disordered" evidence="1">
    <location>
        <begin position="228"/>
        <end position="258"/>
    </location>
</feature>
<dbReference type="RefSeq" id="XP_033537922.1">
    <property type="nucleotide sequence ID" value="XM_033677887.1"/>
</dbReference>